<name>A0A2N6SS74_FINMA</name>
<protein>
    <submittedName>
        <fullName evidence="3">ABC transporter ATP-binding protein</fullName>
    </submittedName>
</protein>
<evidence type="ECO:0000259" key="1">
    <source>
        <dbReference type="Pfam" id="PF13304"/>
    </source>
</evidence>
<dbReference type="GO" id="GO:0005524">
    <property type="term" value="F:ATP binding"/>
    <property type="evidence" value="ECO:0007669"/>
    <property type="project" value="UniProtKB-KW"/>
</dbReference>
<dbReference type="PANTHER" id="PTHR43581">
    <property type="entry name" value="ATP/GTP PHOSPHATASE"/>
    <property type="match status" value="1"/>
</dbReference>
<dbReference type="CDD" id="cd00267">
    <property type="entry name" value="ABC_ATPase"/>
    <property type="match status" value="1"/>
</dbReference>
<keyword evidence="3" id="KW-0547">Nucleotide-binding</keyword>
<dbReference type="EMBL" id="PNHD01000007">
    <property type="protein sequence ID" value="PMC59908.1"/>
    <property type="molecule type" value="Genomic_DNA"/>
</dbReference>
<keyword evidence="3" id="KW-0067">ATP-binding</keyword>
<dbReference type="GO" id="GO:0016887">
    <property type="term" value="F:ATP hydrolysis activity"/>
    <property type="evidence" value="ECO:0007669"/>
    <property type="project" value="InterPro"/>
</dbReference>
<dbReference type="Pfam" id="PF13304">
    <property type="entry name" value="AAA_21"/>
    <property type="match status" value="1"/>
</dbReference>
<dbReference type="InterPro" id="IPR003959">
    <property type="entry name" value="ATPase_AAA_core"/>
</dbReference>
<dbReference type="SUPFAM" id="SSF52540">
    <property type="entry name" value="P-loop containing nucleoside triphosphate hydrolases"/>
    <property type="match status" value="1"/>
</dbReference>
<reference evidence="3 4" key="1">
    <citation type="submission" date="2017-09" db="EMBL/GenBank/DDBJ databases">
        <title>Bacterial strain isolated from the female urinary microbiota.</title>
        <authorList>
            <person name="Thomas-White K."/>
            <person name="Kumar N."/>
            <person name="Forster S."/>
            <person name="Putonti C."/>
            <person name="Lawley T."/>
            <person name="Wolfe A.J."/>
        </authorList>
    </citation>
    <scope>NUCLEOTIDE SEQUENCE [LARGE SCALE GENOMIC DNA]</scope>
    <source>
        <strain evidence="3 4">UMB0115</strain>
    </source>
</reference>
<gene>
    <name evidence="3" type="ORF">CJ208_05870</name>
</gene>
<sequence>MTKKICYDYILPDENNNPVQKKTECHSLVIVGANGSGKTRLGAWMEKNMIDKTHRISAQRVLTFGKYIQQKSYEQATNMLLFGTENSSGVHDERWGWDGEKYNYVSSMLNDYENVLSSLTAKQINQQEKFINECKKKDLTGEEYNKVPEMILDKLQRIWNMVFPHREIDISDGKVLASLRRNKAFIEYNGKDMSDGERVALYLIAQCLCIPENKIIIIDEPEIHLHRSIIDKIWSAIESEREDCLFIYITHDTQFAASHKNSEKIWIKEYDGTSWQYEKVEDSNLPEQLLLDILGNRKPVLFVEGTNDSYDTKLYSEIYKEYYVISCGSCSSVISQTKAMNSNTQLHHLKCYGIIDRDHRSDYEINSYKKDNIYALKVAEVENLFLVEQLLYVINDILGFSDNNNIKQLEAYILNRFAEEIEKQICESIVSDIKYKLSTIDLSAKNEEKIKAHLESEFKNISYDEIKTKHMEEFNQILDSKIYCDVLKVFNCKSLSTSIGHYFNLANKNYRDFILRQIKGKRSTEIIDAIIPYLPKDIPLDIDTK</sequence>
<dbReference type="Pfam" id="PF14491">
    <property type="entry name" value="DUF4435"/>
    <property type="match status" value="1"/>
</dbReference>
<dbReference type="InterPro" id="IPR029492">
    <property type="entry name" value="DUF4435"/>
</dbReference>
<dbReference type="Proteomes" id="UP000235723">
    <property type="component" value="Unassembled WGS sequence"/>
</dbReference>
<dbReference type="AlphaFoldDB" id="A0A2N6SS74"/>
<evidence type="ECO:0000313" key="3">
    <source>
        <dbReference type="EMBL" id="PMC59908.1"/>
    </source>
</evidence>
<dbReference type="RefSeq" id="WP_102164311.1">
    <property type="nucleotide sequence ID" value="NZ_PNHD01000007.1"/>
</dbReference>
<proteinExistence type="predicted"/>
<dbReference type="InterPro" id="IPR051396">
    <property type="entry name" value="Bact_Antivir_Def_Nuclease"/>
</dbReference>
<evidence type="ECO:0000313" key="4">
    <source>
        <dbReference type="Proteomes" id="UP000235723"/>
    </source>
</evidence>
<organism evidence="3 4">
    <name type="scientific">Finegoldia magna</name>
    <name type="common">Peptostreptococcus magnus</name>
    <dbReference type="NCBI Taxonomy" id="1260"/>
    <lineage>
        <taxon>Bacteria</taxon>
        <taxon>Bacillati</taxon>
        <taxon>Bacillota</taxon>
        <taxon>Tissierellia</taxon>
        <taxon>Tissierellales</taxon>
        <taxon>Peptoniphilaceae</taxon>
        <taxon>Finegoldia</taxon>
    </lineage>
</organism>
<feature type="domain" description="ATPase AAA-type core" evidence="1">
    <location>
        <begin position="192"/>
        <end position="254"/>
    </location>
</feature>
<dbReference type="Gene3D" id="3.40.50.300">
    <property type="entry name" value="P-loop containing nucleotide triphosphate hydrolases"/>
    <property type="match status" value="1"/>
</dbReference>
<dbReference type="InterPro" id="IPR027417">
    <property type="entry name" value="P-loop_NTPase"/>
</dbReference>
<dbReference type="PANTHER" id="PTHR43581:SF4">
    <property type="entry name" value="ATP_GTP PHOSPHATASE"/>
    <property type="match status" value="1"/>
</dbReference>
<evidence type="ECO:0000259" key="2">
    <source>
        <dbReference type="Pfam" id="PF14491"/>
    </source>
</evidence>
<accession>A0A2N6SS74</accession>
<comment type="caution">
    <text evidence="3">The sequence shown here is derived from an EMBL/GenBank/DDBJ whole genome shotgun (WGS) entry which is preliminary data.</text>
</comment>
<feature type="domain" description="DUF4435" evidence="2">
    <location>
        <begin position="297"/>
        <end position="488"/>
    </location>
</feature>